<dbReference type="AlphaFoldDB" id="A0A2T6C115"/>
<evidence type="ECO:0000313" key="2">
    <source>
        <dbReference type="Proteomes" id="UP000244090"/>
    </source>
</evidence>
<comment type="caution">
    <text evidence="1">The sequence shown here is derived from an EMBL/GenBank/DDBJ whole genome shotgun (WGS) entry which is preliminary data.</text>
</comment>
<dbReference type="OrthoDB" id="9773772at2"/>
<dbReference type="SUPFAM" id="SSF56112">
    <property type="entry name" value="Protein kinase-like (PK-like)"/>
    <property type="match status" value="1"/>
</dbReference>
<dbReference type="Pfam" id="PF06293">
    <property type="entry name" value="Kdo"/>
    <property type="match status" value="1"/>
</dbReference>
<keyword evidence="2" id="KW-1185">Reference proteome</keyword>
<keyword evidence="1" id="KW-0418">Kinase</keyword>
<dbReference type="Proteomes" id="UP000244090">
    <property type="component" value="Unassembled WGS sequence"/>
</dbReference>
<dbReference type="InterPro" id="IPR011009">
    <property type="entry name" value="Kinase-like_dom_sf"/>
</dbReference>
<keyword evidence="1" id="KW-0808">Transferase</keyword>
<dbReference type="EMBL" id="QBKT01000003">
    <property type="protein sequence ID" value="PTX61927.1"/>
    <property type="molecule type" value="Genomic_DNA"/>
</dbReference>
<dbReference type="GO" id="GO:0016301">
    <property type="term" value="F:kinase activity"/>
    <property type="evidence" value="ECO:0007669"/>
    <property type="project" value="UniProtKB-KW"/>
</dbReference>
<accession>A0A2T6C115</accession>
<proteinExistence type="predicted"/>
<dbReference type="RefSeq" id="WP_108114164.1">
    <property type="nucleotide sequence ID" value="NZ_QBKT01000003.1"/>
</dbReference>
<gene>
    <name evidence="1" type="ORF">C8N46_10324</name>
</gene>
<evidence type="ECO:0000313" key="1">
    <source>
        <dbReference type="EMBL" id="PTX61927.1"/>
    </source>
</evidence>
<name>A0A2T6C115_9FLAO</name>
<reference evidence="1 2" key="1">
    <citation type="submission" date="2018-04" db="EMBL/GenBank/DDBJ databases">
        <title>Genomic Encyclopedia of Archaeal and Bacterial Type Strains, Phase II (KMG-II): from individual species to whole genera.</title>
        <authorList>
            <person name="Goeker M."/>
        </authorList>
    </citation>
    <scope>NUCLEOTIDE SEQUENCE [LARGE SCALE GENOMIC DNA]</scope>
    <source>
        <strain evidence="1 2">DSM 25731</strain>
    </source>
</reference>
<organism evidence="1 2">
    <name type="scientific">Kordia periserrulae</name>
    <dbReference type="NCBI Taxonomy" id="701523"/>
    <lineage>
        <taxon>Bacteria</taxon>
        <taxon>Pseudomonadati</taxon>
        <taxon>Bacteroidota</taxon>
        <taxon>Flavobacteriia</taxon>
        <taxon>Flavobacteriales</taxon>
        <taxon>Flavobacteriaceae</taxon>
        <taxon>Kordia</taxon>
    </lineage>
</organism>
<sequence>MQTVHIHPNYQHQKAAILRCIHDFETEGEYVTKGERNVIKSFELNEETINVKSFRVPKLFNSFVYKFLRPSKAKRSFEYAEKLLSFGIKTPFPIAYIENHGTFGLKESYYVSAHIDYDFDFRALIHDPLFENRRFILERFAEFCFQLHENNINFLDHSPGNTLIVKNGQEYDFYLIDLNRMRFEPMNLDKRMENLKRLWLSKLMIHIISKRYAELANEELHEVQDILLKHSQAFKRKINRKKYLKKKYLKRKRS</sequence>
<protein>
    <submittedName>
        <fullName evidence="1">Lipopolysaccharide kinase (Kdo/WaaP) family protein</fullName>
    </submittedName>
</protein>